<gene>
    <name evidence="2" type="ORF">GIB67_027171</name>
</gene>
<protein>
    <recommendedName>
        <fullName evidence="1">MATH domain-containing protein</fullName>
    </recommendedName>
</protein>
<keyword evidence="3" id="KW-1185">Reference proteome</keyword>
<reference evidence="2 3" key="1">
    <citation type="journal article" date="2020" name="IScience">
        <title>Genome Sequencing of the Endangered Kingdonia uniflora (Circaeasteraceae, Ranunculales) Reveals Potential Mechanisms of Evolutionary Specialization.</title>
        <authorList>
            <person name="Sun Y."/>
            <person name="Deng T."/>
            <person name="Zhang A."/>
            <person name="Moore M.J."/>
            <person name="Landis J.B."/>
            <person name="Lin N."/>
            <person name="Zhang H."/>
            <person name="Zhang X."/>
            <person name="Huang J."/>
            <person name="Zhang X."/>
            <person name="Sun H."/>
            <person name="Wang H."/>
        </authorList>
    </citation>
    <scope>NUCLEOTIDE SEQUENCE [LARGE SCALE GENOMIC DNA]</scope>
    <source>
        <strain evidence="2">TB1705</strain>
        <tissue evidence="2">Leaf</tissue>
    </source>
</reference>
<dbReference type="InterPro" id="IPR008974">
    <property type="entry name" value="TRAF-like"/>
</dbReference>
<feature type="domain" description="MATH" evidence="1">
    <location>
        <begin position="1"/>
        <end position="78"/>
    </location>
</feature>
<sequence length="215" mass="24400">KLLLYPNGDKSKNVKEHISMYLVFAETDSLPPDSGGKVRRFHGIKTTWGISHLISIAKFSDPSYGYLVIDICEFGVELFVLENTHGSECLTLKEGATLTHTWKIKQFSQIQKNYCYSSIFDTADGSKWKIQINPKGGGEEKNKSLSLYLSLADSETSAPGGKVYTEFILRIRNQRQDKHKELRGKSLNHSTVSHCENIMKRLVKCFSELKCYQLL</sequence>
<feature type="domain" description="MATH" evidence="1">
    <location>
        <begin position="97"/>
        <end position="215"/>
    </location>
</feature>
<dbReference type="Pfam" id="PF22486">
    <property type="entry name" value="MATH_2"/>
    <property type="match status" value="1"/>
</dbReference>
<dbReference type="SMART" id="SM00061">
    <property type="entry name" value="MATH"/>
    <property type="match status" value="1"/>
</dbReference>
<dbReference type="SUPFAM" id="SSF49599">
    <property type="entry name" value="TRAF domain-like"/>
    <property type="match status" value="2"/>
</dbReference>
<feature type="non-terminal residue" evidence="2">
    <location>
        <position position="1"/>
    </location>
</feature>
<dbReference type="EMBL" id="JACGCM010000347">
    <property type="protein sequence ID" value="KAF6173476.1"/>
    <property type="molecule type" value="Genomic_DNA"/>
</dbReference>
<dbReference type="CDD" id="cd00121">
    <property type="entry name" value="MATH"/>
    <property type="match status" value="1"/>
</dbReference>
<dbReference type="PANTHER" id="PTHR46162">
    <property type="entry name" value="TRAF-LIKE FAMILY PROTEIN"/>
    <property type="match status" value="1"/>
</dbReference>
<accession>A0A7J7P207</accession>
<name>A0A7J7P207_9MAGN</name>
<dbReference type="OrthoDB" id="1883087at2759"/>
<dbReference type="AlphaFoldDB" id="A0A7J7P207"/>
<proteinExistence type="predicted"/>
<dbReference type="PROSITE" id="PS50144">
    <property type="entry name" value="MATH"/>
    <property type="match status" value="2"/>
</dbReference>
<dbReference type="PANTHER" id="PTHR46162:SF2">
    <property type="entry name" value="ANKYRIN REPEAT-CONTAINING PROTEIN-RELATED"/>
    <property type="match status" value="1"/>
</dbReference>
<comment type="caution">
    <text evidence="2">The sequence shown here is derived from an EMBL/GenBank/DDBJ whole genome shotgun (WGS) entry which is preliminary data.</text>
</comment>
<evidence type="ECO:0000313" key="2">
    <source>
        <dbReference type="EMBL" id="KAF6173476.1"/>
    </source>
</evidence>
<evidence type="ECO:0000313" key="3">
    <source>
        <dbReference type="Proteomes" id="UP000541444"/>
    </source>
</evidence>
<organism evidence="2 3">
    <name type="scientific">Kingdonia uniflora</name>
    <dbReference type="NCBI Taxonomy" id="39325"/>
    <lineage>
        <taxon>Eukaryota</taxon>
        <taxon>Viridiplantae</taxon>
        <taxon>Streptophyta</taxon>
        <taxon>Embryophyta</taxon>
        <taxon>Tracheophyta</taxon>
        <taxon>Spermatophyta</taxon>
        <taxon>Magnoliopsida</taxon>
        <taxon>Ranunculales</taxon>
        <taxon>Circaeasteraceae</taxon>
        <taxon>Kingdonia</taxon>
    </lineage>
</organism>
<dbReference type="InterPro" id="IPR002083">
    <property type="entry name" value="MATH/TRAF_dom"/>
</dbReference>
<dbReference type="Gene3D" id="2.60.210.10">
    <property type="entry name" value="Apoptosis, Tumor Necrosis Factor Receptor Associated Protein 2, Chain A"/>
    <property type="match status" value="2"/>
</dbReference>
<dbReference type="Proteomes" id="UP000541444">
    <property type="component" value="Unassembled WGS sequence"/>
</dbReference>
<evidence type="ECO:0000259" key="1">
    <source>
        <dbReference type="PROSITE" id="PS50144"/>
    </source>
</evidence>